<evidence type="ECO:0000256" key="4">
    <source>
        <dbReference type="ARBA" id="ARBA00023136"/>
    </source>
</evidence>
<keyword evidence="4" id="KW-0472">Membrane</keyword>
<dbReference type="EMBL" id="CP015401">
    <property type="protein sequence ID" value="ANU58130.1"/>
    <property type="molecule type" value="Genomic_DNA"/>
</dbReference>
<feature type="domain" description="SusD-like N-terminal" evidence="7">
    <location>
        <begin position="62"/>
        <end position="226"/>
    </location>
</feature>
<dbReference type="GO" id="GO:0009279">
    <property type="term" value="C:cell outer membrane"/>
    <property type="evidence" value="ECO:0007669"/>
    <property type="project" value="UniProtKB-SubCell"/>
</dbReference>
<evidence type="ECO:0000256" key="5">
    <source>
        <dbReference type="ARBA" id="ARBA00023237"/>
    </source>
</evidence>
<dbReference type="Gene3D" id="1.25.40.390">
    <property type="match status" value="1"/>
</dbReference>
<keyword evidence="5" id="KW-0998">Cell outer membrane</keyword>
<organism evidence="8 9">
    <name type="scientific">Bacteroides caecimuris</name>
    <dbReference type="NCBI Taxonomy" id="1796613"/>
    <lineage>
        <taxon>Bacteria</taxon>
        <taxon>Pseudomonadati</taxon>
        <taxon>Bacteroidota</taxon>
        <taxon>Bacteroidia</taxon>
        <taxon>Bacteroidales</taxon>
        <taxon>Bacteroidaceae</taxon>
        <taxon>Bacteroides</taxon>
    </lineage>
</organism>
<feature type="domain" description="RagB/SusD" evidence="6">
    <location>
        <begin position="316"/>
        <end position="448"/>
    </location>
</feature>
<evidence type="ECO:0000313" key="9">
    <source>
        <dbReference type="Proteomes" id="UP000092631"/>
    </source>
</evidence>
<name>A0A1C7H2T9_9BACE</name>
<dbReference type="RefSeq" id="WP_065539047.1">
    <property type="nucleotide sequence ID" value="NZ_CAPDLJ010000007.1"/>
</dbReference>
<dbReference type="OrthoDB" id="630434at2"/>
<keyword evidence="9" id="KW-1185">Reference proteome</keyword>
<dbReference type="GeneID" id="82187790"/>
<evidence type="ECO:0000259" key="7">
    <source>
        <dbReference type="Pfam" id="PF14322"/>
    </source>
</evidence>
<dbReference type="SUPFAM" id="SSF48452">
    <property type="entry name" value="TPR-like"/>
    <property type="match status" value="1"/>
</dbReference>
<dbReference type="AlphaFoldDB" id="A0A1C7H2T9"/>
<evidence type="ECO:0000256" key="2">
    <source>
        <dbReference type="ARBA" id="ARBA00006275"/>
    </source>
</evidence>
<dbReference type="CDD" id="cd08977">
    <property type="entry name" value="SusD"/>
    <property type="match status" value="1"/>
</dbReference>
<dbReference type="KEGG" id="bcae:A4V03_11605"/>
<comment type="subcellular location">
    <subcellularLocation>
        <location evidence="1">Cell outer membrane</location>
    </subcellularLocation>
</comment>
<gene>
    <name evidence="8" type="ORF">A4V03_11605</name>
</gene>
<evidence type="ECO:0000313" key="8">
    <source>
        <dbReference type="EMBL" id="ANU58130.1"/>
    </source>
</evidence>
<dbReference type="InterPro" id="IPR033985">
    <property type="entry name" value="SusD-like_N"/>
</dbReference>
<comment type="similarity">
    <text evidence="2">Belongs to the SusD family.</text>
</comment>
<evidence type="ECO:0000256" key="3">
    <source>
        <dbReference type="ARBA" id="ARBA00022729"/>
    </source>
</evidence>
<reference evidence="9" key="1">
    <citation type="submission" date="2016-04" db="EMBL/GenBank/DDBJ databases">
        <title>Complete Genome Sequences of Twelve Strains of a Stable Defined Moderately Diverse Mouse Microbiota 2 (sDMDMm2).</title>
        <authorList>
            <person name="Uchimura Y."/>
            <person name="Wyss M."/>
            <person name="Brugiroux S."/>
            <person name="Limenitakis J.P."/>
            <person name="Stecher B."/>
            <person name="McCoy K.D."/>
            <person name="Macpherson A.J."/>
        </authorList>
    </citation>
    <scope>NUCLEOTIDE SEQUENCE [LARGE SCALE GENOMIC DNA]</scope>
    <source>
        <strain evidence="9">I48</strain>
    </source>
</reference>
<sequence length="452" mass="52274">MDKIKKLYTIFIISGCLVLSLTSCDSFLDIQPVGKVIPNTLEEYRALITTAYGVDLTDRGMCDMRTEDISVSKDEFDQNNFKDIERWVTSNPSGTEFGWSYYYQNIYYANAIINKKNEITEGSEAEINQLVGEAYFMRGYMHFLLVNLYGQPYTKEGAPTSKAIPLKLSLDLEEMPSRNTVEEIYTSILSDIENARQLINHKEWETDYNYRFSKLAVDAFESRVRLYKGEWQAAYNAAERVLEQKSALEDYNNNNSTDFQMPNTYTSVESITAYENVYSRNGINASLATPTFVKMFKEGDLRTERYFGDVDEENDGNYKIIKTNETSQYKCTFRTAELYLNAAEALAQLDQLPEARDYLLKLMEKRYTSAGYTQKKNEVNAMNQAELITEILNERARELAFEGHRWFDLRRTTRPEQRKTIDGQTLILSQDDERYTLRIPQSAIAANPDLMN</sequence>
<dbReference type="Pfam" id="PF07980">
    <property type="entry name" value="SusD_RagB"/>
    <property type="match status" value="1"/>
</dbReference>
<dbReference type="Pfam" id="PF14322">
    <property type="entry name" value="SusD-like_3"/>
    <property type="match status" value="1"/>
</dbReference>
<proteinExistence type="inferred from homology"/>
<dbReference type="STRING" id="1796613.A4V03_11605"/>
<dbReference type="Proteomes" id="UP000092631">
    <property type="component" value="Chromosome"/>
</dbReference>
<keyword evidence="3" id="KW-0732">Signal</keyword>
<dbReference type="InterPro" id="IPR011990">
    <property type="entry name" value="TPR-like_helical_dom_sf"/>
</dbReference>
<dbReference type="PROSITE" id="PS51257">
    <property type="entry name" value="PROKAR_LIPOPROTEIN"/>
    <property type="match status" value="1"/>
</dbReference>
<evidence type="ECO:0000259" key="6">
    <source>
        <dbReference type="Pfam" id="PF07980"/>
    </source>
</evidence>
<protein>
    <submittedName>
        <fullName evidence="8">RagB/SusD family nutrient uptake outer membrane protein</fullName>
    </submittedName>
</protein>
<dbReference type="InterPro" id="IPR012944">
    <property type="entry name" value="SusD_RagB_dom"/>
</dbReference>
<accession>A0A1C7H2T9</accession>
<evidence type="ECO:0000256" key="1">
    <source>
        <dbReference type="ARBA" id="ARBA00004442"/>
    </source>
</evidence>